<proteinExistence type="predicted"/>
<sequence>MIDKPTMTVEDIKSLGFTKWTSYSILRQAKAIMVERGFDFYNNKGLGTVPTRVVEEIIGTELLNNG</sequence>
<organism evidence="1 2">
    <name type="scientific">Streptococcus mitis</name>
    <dbReference type="NCBI Taxonomy" id="28037"/>
    <lineage>
        <taxon>Bacteria</taxon>
        <taxon>Bacillati</taxon>
        <taxon>Bacillota</taxon>
        <taxon>Bacilli</taxon>
        <taxon>Lactobacillales</taxon>
        <taxon>Streptococcaceae</taxon>
        <taxon>Streptococcus</taxon>
        <taxon>Streptococcus mitis group</taxon>
    </lineage>
</organism>
<dbReference type="AlphaFoldDB" id="A0A3R9I2Z4"/>
<comment type="caution">
    <text evidence="1">The sequence shown here is derived from an EMBL/GenBank/DDBJ whole genome shotgun (WGS) entry which is preliminary data.</text>
</comment>
<dbReference type="RefSeq" id="WP_125827668.1">
    <property type="nucleotide sequence ID" value="NZ_RJNQ01000006.1"/>
</dbReference>
<reference evidence="1 2" key="1">
    <citation type="submission" date="2018-11" db="EMBL/GenBank/DDBJ databases">
        <title>Species Designations Belie Phenotypic and Genotypic Heterogeneity in Oral Streptococci.</title>
        <authorList>
            <person name="Velsko I."/>
        </authorList>
    </citation>
    <scope>NUCLEOTIDE SEQUENCE [LARGE SCALE GENOMIC DNA]</scope>
    <source>
        <strain evidence="1 2">BCA16</strain>
    </source>
</reference>
<dbReference type="InterPro" id="IPR021512">
    <property type="entry name" value="DUF3173"/>
</dbReference>
<dbReference type="EMBL" id="RJNQ01000006">
    <property type="protein sequence ID" value="RSI78451.1"/>
    <property type="molecule type" value="Genomic_DNA"/>
</dbReference>
<name>A0A3R9I2Z4_STRMT</name>
<evidence type="ECO:0000313" key="1">
    <source>
        <dbReference type="EMBL" id="RSI78451.1"/>
    </source>
</evidence>
<gene>
    <name evidence="1" type="ORF">D8856_04120</name>
</gene>
<evidence type="ECO:0000313" key="2">
    <source>
        <dbReference type="Proteomes" id="UP000272928"/>
    </source>
</evidence>
<dbReference type="Pfam" id="PF11372">
    <property type="entry name" value="DUF3173"/>
    <property type="match status" value="1"/>
</dbReference>
<accession>A0A3R9I2Z4</accession>
<evidence type="ECO:0008006" key="3">
    <source>
        <dbReference type="Google" id="ProtNLM"/>
    </source>
</evidence>
<dbReference type="Proteomes" id="UP000272928">
    <property type="component" value="Unassembled WGS sequence"/>
</dbReference>
<protein>
    <recommendedName>
        <fullName evidence="3">DUF3173 domain-containing protein</fullName>
    </recommendedName>
</protein>